<name>A0A388TAN8_TERA1</name>
<dbReference type="GO" id="GO:0055085">
    <property type="term" value="P:transmembrane transport"/>
    <property type="evidence" value="ECO:0007669"/>
    <property type="project" value="InterPro"/>
</dbReference>
<protein>
    <submittedName>
        <fullName evidence="9">Multiple sugar transport system permease protein</fullName>
    </submittedName>
</protein>
<keyword evidence="6 7" id="KW-0472">Membrane</keyword>
<dbReference type="EMBL" id="BGZN01000020">
    <property type="protein sequence ID" value="GBR73807.1"/>
    <property type="molecule type" value="Genomic_DNA"/>
</dbReference>
<dbReference type="InterPro" id="IPR050809">
    <property type="entry name" value="UgpAE/MalFG_permease"/>
</dbReference>
<comment type="similarity">
    <text evidence="7">Belongs to the binding-protein-dependent transport system permease family.</text>
</comment>
<accession>A0A388TAN8</accession>
<feature type="transmembrane region" description="Helical" evidence="7">
    <location>
        <begin position="295"/>
        <end position="317"/>
    </location>
</feature>
<evidence type="ECO:0000256" key="5">
    <source>
        <dbReference type="ARBA" id="ARBA00022989"/>
    </source>
</evidence>
<feature type="transmembrane region" description="Helical" evidence="7">
    <location>
        <begin position="126"/>
        <end position="146"/>
    </location>
</feature>
<dbReference type="InterPro" id="IPR035906">
    <property type="entry name" value="MetI-like_sf"/>
</dbReference>
<evidence type="ECO:0000256" key="4">
    <source>
        <dbReference type="ARBA" id="ARBA00022692"/>
    </source>
</evidence>
<dbReference type="Proteomes" id="UP000269352">
    <property type="component" value="Unassembled WGS sequence"/>
</dbReference>
<dbReference type="GO" id="GO:0005886">
    <property type="term" value="C:plasma membrane"/>
    <property type="evidence" value="ECO:0007669"/>
    <property type="project" value="UniProtKB-SubCell"/>
</dbReference>
<keyword evidence="4 7" id="KW-0812">Transmembrane</keyword>
<keyword evidence="2 7" id="KW-0813">Transport</keyword>
<gene>
    <name evidence="9" type="primary">ycjO</name>
    <name evidence="9" type="ORF">NO1_1097</name>
</gene>
<keyword evidence="3" id="KW-1003">Cell membrane</keyword>
<feature type="transmembrane region" description="Helical" evidence="7">
    <location>
        <begin position="244"/>
        <end position="267"/>
    </location>
</feature>
<keyword evidence="5 7" id="KW-1133">Transmembrane helix</keyword>
<proteinExistence type="inferred from homology"/>
<evidence type="ECO:0000256" key="2">
    <source>
        <dbReference type="ARBA" id="ARBA00022448"/>
    </source>
</evidence>
<dbReference type="InterPro" id="IPR000515">
    <property type="entry name" value="MetI-like"/>
</dbReference>
<reference evidence="9 10" key="1">
    <citation type="journal article" date="2019" name="ISME J.">
        <title>Genome analyses of uncultured TG2/ZB3 bacteria in 'Margulisbacteria' specifically attached to ectosymbiotic spirochetes of protists in the termite gut.</title>
        <authorList>
            <person name="Utami Y.D."/>
            <person name="Kuwahara H."/>
            <person name="Igai K."/>
            <person name="Murakami T."/>
            <person name="Sugaya K."/>
            <person name="Morikawa T."/>
            <person name="Nagura Y."/>
            <person name="Yuki M."/>
            <person name="Deevong P."/>
            <person name="Inoue T."/>
            <person name="Kihara K."/>
            <person name="Lo N."/>
            <person name="Yamada A."/>
            <person name="Ohkuma M."/>
            <person name="Hongoh Y."/>
        </authorList>
    </citation>
    <scope>NUCLEOTIDE SEQUENCE [LARGE SCALE GENOMIC DNA]</scope>
    <source>
        <strain evidence="9">NkOx7-01</strain>
    </source>
</reference>
<evidence type="ECO:0000313" key="10">
    <source>
        <dbReference type="Proteomes" id="UP000269352"/>
    </source>
</evidence>
<dbReference type="Gene3D" id="1.10.3720.10">
    <property type="entry name" value="MetI-like"/>
    <property type="match status" value="1"/>
</dbReference>
<dbReference type="AlphaFoldDB" id="A0A388TAN8"/>
<keyword evidence="10" id="KW-1185">Reference proteome</keyword>
<evidence type="ECO:0000313" key="9">
    <source>
        <dbReference type="EMBL" id="GBR73807.1"/>
    </source>
</evidence>
<dbReference type="PANTHER" id="PTHR43227:SF7">
    <property type="entry name" value="ARABINOOLIGOSACCHARIDES TRANSPORT SYSTEM PERMEASE PROTEIN ARAP"/>
    <property type="match status" value="1"/>
</dbReference>
<evidence type="ECO:0000256" key="1">
    <source>
        <dbReference type="ARBA" id="ARBA00004651"/>
    </source>
</evidence>
<dbReference type="SUPFAM" id="SSF161098">
    <property type="entry name" value="MetI-like"/>
    <property type="match status" value="1"/>
</dbReference>
<sequence length="326" mass="37638">MAKTRKIISNLLETYRKYRLAYIFVMPAVFCLILLHLLPLLQGIWMSLLQMDQFTISEYLGAPFVGWKNYYDVLFNSSSPVRLGFLSAVRNTIFYAIIVTFGTLGIGMIVAQMLNRQFKGRNVLRGLFLFPWIVPTFVVGMLWGFMWQKETGIINIILYDILQIHTWLGWLGVSADKPFWLMGDPKTLAAIIIPTVWRGWPHPMLMLLAGLQGIPHDYYEAADIDGANGWRKFWYITFPLLKPVWAILLLFGLIFNVYAFNIVYMMFGNGAGFPGEWGDLLMTNIFRNSFQRWDFGTGAALSFILMVVMMVVVNFWYKFYKGVEEG</sequence>
<dbReference type="Pfam" id="PF00528">
    <property type="entry name" value="BPD_transp_1"/>
    <property type="match status" value="1"/>
</dbReference>
<organism evidence="9 10">
    <name type="scientific">Termititenax aidoneus</name>
    <dbReference type="NCBI Taxonomy" id="2218524"/>
    <lineage>
        <taxon>Bacteria</taxon>
        <taxon>Bacillati</taxon>
        <taxon>Candidatus Margulisiibacteriota</taxon>
        <taxon>Candidatus Termititenacia</taxon>
        <taxon>Candidatus Termititenacales</taxon>
        <taxon>Candidatus Termititenacaceae</taxon>
        <taxon>Candidatus Termititenax</taxon>
    </lineage>
</organism>
<comment type="subcellular location">
    <subcellularLocation>
        <location evidence="1 7">Cell membrane</location>
        <topology evidence="1 7">Multi-pass membrane protein</topology>
    </subcellularLocation>
</comment>
<comment type="caution">
    <text evidence="9">The sequence shown here is derived from an EMBL/GenBank/DDBJ whole genome shotgun (WGS) entry which is preliminary data.</text>
</comment>
<feature type="transmembrane region" description="Helical" evidence="7">
    <location>
        <begin position="152"/>
        <end position="173"/>
    </location>
</feature>
<dbReference type="CDD" id="cd06261">
    <property type="entry name" value="TM_PBP2"/>
    <property type="match status" value="1"/>
</dbReference>
<feature type="transmembrane region" description="Helical" evidence="7">
    <location>
        <begin position="93"/>
        <end position="114"/>
    </location>
</feature>
<dbReference type="PROSITE" id="PS50928">
    <property type="entry name" value="ABC_TM1"/>
    <property type="match status" value="1"/>
</dbReference>
<evidence type="ECO:0000256" key="7">
    <source>
        <dbReference type="RuleBase" id="RU363032"/>
    </source>
</evidence>
<feature type="transmembrane region" description="Helical" evidence="7">
    <location>
        <begin position="20"/>
        <end position="41"/>
    </location>
</feature>
<feature type="domain" description="ABC transmembrane type-1" evidence="8">
    <location>
        <begin position="89"/>
        <end position="316"/>
    </location>
</feature>
<dbReference type="PANTHER" id="PTHR43227">
    <property type="entry name" value="BLL4140 PROTEIN"/>
    <property type="match status" value="1"/>
</dbReference>
<evidence type="ECO:0000256" key="6">
    <source>
        <dbReference type="ARBA" id="ARBA00023136"/>
    </source>
</evidence>
<keyword evidence="9" id="KW-0762">Sugar transport</keyword>
<evidence type="ECO:0000256" key="3">
    <source>
        <dbReference type="ARBA" id="ARBA00022475"/>
    </source>
</evidence>
<evidence type="ECO:0000259" key="8">
    <source>
        <dbReference type="PROSITE" id="PS50928"/>
    </source>
</evidence>